<dbReference type="InterPro" id="IPR027417">
    <property type="entry name" value="P-loop_NTPase"/>
</dbReference>
<gene>
    <name evidence="11" type="primary">tsaE</name>
    <name evidence="11" type="ORF">VPK24_13470</name>
</gene>
<keyword evidence="4" id="KW-0963">Cytoplasm</keyword>
<sequence>MTLEFFLADATATQALGRAIGQILRPGAVILLDGELGAGKTTLVQGLAAGLGIAEPVVSPTFVLVNEYLEGAIPLYHFDLYRLSPEEVEPLALEQYWEGGEVAAGIVAIEWSERLPELPIDYLQVALRSGMTGRQVSIDVVGEVPGWNPQHLEDLCANLGGLTLNQE</sequence>
<keyword evidence="12" id="KW-1185">Reference proteome</keyword>
<accession>A0ABW7CBX9</accession>
<dbReference type="Pfam" id="PF02367">
    <property type="entry name" value="TsaE"/>
    <property type="match status" value="1"/>
</dbReference>
<evidence type="ECO:0000256" key="8">
    <source>
        <dbReference type="ARBA" id="ARBA00022840"/>
    </source>
</evidence>
<dbReference type="RefSeq" id="WP_393014120.1">
    <property type="nucleotide sequence ID" value="NZ_JAZAQF010000078.1"/>
</dbReference>
<evidence type="ECO:0000256" key="9">
    <source>
        <dbReference type="ARBA" id="ARBA00022842"/>
    </source>
</evidence>
<evidence type="ECO:0000256" key="6">
    <source>
        <dbReference type="ARBA" id="ARBA00022723"/>
    </source>
</evidence>
<keyword evidence="8" id="KW-0067">ATP-binding</keyword>
<dbReference type="SUPFAM" id="SSF52540">
    <property type="entry name" value="P-loop containing nucleoside triphosphate hydrolases"/>
    <property type="match status" value="1"/>
</dbReference>
<evidence type="ECO:0000313" key="12">
    <source>
        <dbReference type="Proteomes" id="UP001604335"/>
    </source>
</evidence>
<protein>
    <recommendedName>
        <fullName evidence="3">tRNA threonylcarbamoyladenosine biosynthesis protein TsaE</fullName>
    </recommendedName>
    <alternativeName>
        <fullName evidence="10">t(6)A37 threonylcarbamoyladenosine biosynthesis protein TsaE</fullName>
    </alternativeName>
</protein>
<dbReference type="InterPro" id="IPR003442">
    <property type="entry name" value="T6A_TsaE"/>
</dbReference>
<evidence type="ECO:0000256" key="7">
    <source>
        <dbReference type="ARBA" id="ARBA00022741"/>
    </source>
</evidence>
<comment type="caution">
    <text evidence="11">The sequence shown here is derived from an EMBL/GenBank/DDBJ whole genome shotgun (WGS) entry which is preliminary data.</text>
</comment>
<organism evidence="11 12">
    <name type="scientific">Limnothrix redekei LRLZ20PSL1</name>
    <dbReference type="NCBI Taxonomy" id="3112953"/>
    <lineage>
        <taxon>Bacteria</taxon>
        <taxon>Bacillati</taxon>
        <taxon>Cyanobacteriota</taxon>
        <taxon>Cyanophyceae</taxon>
        <taxon>Pseudanabaenales</taxon>
        <taxon>Pseudanabaenaceae</taxon>
        <taxon>Limnothrix</taxon>
    </lineage>
</organism>
<evidence type="ECO:0000313" key="11">
    <source>
        <dbReference type="EMBL" id="MFG3818653.1"/>
    </source>
</evidence>
<evidence type="ECO:0000256" key="1">
    <source>
        <dbReference type="ARBA" id="ARBA00004496"/>
    </source>
</evidence>
<keyword evidence="5" id="KW-0819">tRNA processing</keyword>
<dbReference type="NCBIfam" id="TIGR00150">
    <property type="entry name" value="T6A_YjeE"/>
    <property type="match status" value="1"/>
</dbReference>
<comment type="similarity">
    <text evidence="2">Belongs to the TsaE family.</text>
</comment>
<name>A0ABW7CBX9_9CYAN</name>
<comment type="subcellular location">
    <subcellularLocation>
        <location evidence="1">Cytoplasm</location>
    </subcellularLocation>
</comment>
<evidence type="ECO:0000256" key="10">
    <source>
        <dbReference type="ARBA" id="ARBA00032441"/>
    </source>
</evidence>
<dbReference type="PANTHER" id="PTHR33540">
    <property type="entry name" value="TRNA THREONYLCARBAMOYLADENOSINE BIOSYNTHESIS PROTEIN TSAE"/>
    <property type="match status" value="1"/>
</dbReference>
<proteinExistence type="inferred from homology"/>
<evidence type="ECO:0000256" key="3">
    <source>
        <dbReference type="ARBA" id="ARBA00019010"/>
    </source>
</evidence>
<evidence type="ECO:0000256" key="5">
    <source>
        <dbReference type="ARBA" id="ARBA00022694"/>
    </source>
</evidence>
<evidence type="ECO:0000256" key="2">
    <source>
        <dbReference type="ARBA" id="ARBA00007599"/>
    </source>
</evidence>
<evidence type="ECO:0000256" key="4">
    <source>
        <dbReference type="ARBA" id="ARBA00022490"/>
    </source>
</evidence>
<keyword evidence="9" id="KW-0460">Magnesium</keyword>
<dbReference type="EMBL" id="JAZAQF010000078">
    <property type="protein sequence ID" value="MFG3818653.1"/>
    <property type="molecule type" value="Genomic_DNA"/>
</dbReference>
<dbReference type="PANTHER" id="PTHR33540:SF2">
    <property type="entry name" value="TRNA THREONYLCARBAMOYLADENOSINE BIOSYNTHESIS PROTEIN TSAE"/>
    <property type="match status" value="1"/>
</dbReference>
<dbReference type="Proteomes" id="UP001604335">
    <property type="component" value="Unassembled WGS sequence"/>
</dbReference>
<keyword evidence="6" id="KW-0479">Metal-binding</keyword>
<reference evidence="12" key="1">
    <citation type="journal article" date="2024" name="Algal Res.">
        <title>Biochemical, toxicological and genomic investigation of a high-biomass producing Limnothrix strain isolated from Italian shallow drinking water reservoir.</title>
        <authorList>
            <person name="Simonazzi M."/>
            <person name="Shishido T.K."/>
            <person name="Delbaje E."/>
            <person name="Wahlsten M."/>
            <person name="Fewer D.P."/>
            <person name="Sivonen K."/>
            <person name="Pezzolesi L."/>
            <person name="Pistocchi R."/>
        </authorList>
    </citation>
    <scope>NUCLEOTIDE SEQUENCE [LARGE SCALE GENOMIC DNA]</scope>
    <source>
        <strain evidence="12">LRLZ20PSL1</strain>
    </source>
</reference>
<dbReference type="Gene3D" id="3.40.50.300">
    <property type="entry name" value="P-loop containing nucleotide triphosphate hydrolases"/>
    <property type="match status" value="1"/>
</dbReference>
<keyword evidence="7" id="KW-0547">Nucleotide-binding</keyword>